<dbReference type="AlphaFoldDB" id="A0A9J5ZV87"/>
<reference evidence="1 2" key="1">
    <citation type="submission" date="2020-09" db="EMBL/GenBank/DDBJ databases">
        <title>De no assembly of potato wild relative species, Solanum commersonii.</title>
        <authorList>
            <person name="Cho K."/>
        </authorList>
    </citation>
    <scope>NUCLEOTIDE SEQUENCE [LARGE SCALE GENOMIC DNA]</scope>
    <source>
        <strain evidence="1">LZ3.2</strain>
        <tissue evidence="1">Leaf</tissue>
    </source>
</reference>
<dbReference type="EMBL" id="JACXVP010000003">
    <property type="protein sequence ID" value="KAG5615892.1"/>
    <property type="molecule type" value="Genomic_DNA"/>
</dbReference>
<organism evidence="1 2">
    <name type="scientific">Solanum commersonii</name>
    <name type="common">Commerson's wild potato</name>
    <name type="synonym">Commerson's nightshade</name>
    <dbReference type="NCBI Taxonomy" id="4109"/>
    <lineage>
        <taxon>Eukaryota</taxon>
        <taxon>Viridiplantae</taxon>
        <taxon>Streptophyta</taxon>
        <taxon>Embryophyta</taxon>
        <taxon>Tracheophyta</taxon>
        <taxon>Spermatophyta</taxon>
        <taxon>Magnoliopsida</taxon>
        <taxon>eudicotyledons</taxon>
        <taxon>Gunneridae</taxon>
        <taxon>Pentapetalae</taxon>
        <taxon>asterids</taxon>
        <taxon>lamiids</taxon>
        <taxon>Solanales</taxon>
        <taxon>Solanaceae</taxon>
        <taxon>Solanoideae</taxon>
        <taxon>Solaneae</taxon>
        <taxon>Solanum</taxon>
    </lineage>
</organism>
<proteinExistence type="predicted"/>
<keyword evidence="2" id="KW-1185">Reference proteome</keyword>
<sequence>MEETKNGQGSRRGGQLVESTLHIQQVENDFISTCCLILSKGVIPSKSSKLLMEWATGIELRHLFVIIVMHYQVSDSHIISMQRKRLRLKDLKLNEEKIEAYSLFEIENILQKMSKSLKDIEGLLFLDSTLMLNEELNYDKDELKNIHDKSFALLNSYQLSIYEAMISSIDNEKGKLFFIHDMMDCSFTLSYSSRHLKDILRGRYENNSNKPSKRLTVVCGSNFRQILCQLFKKKHDLTLLMH</sequence>
<dbReference type="Proteomes" id="UP000824120">
    <property type="component" value="Chromosome 3"/>
</dbReference>
<evidence type="ECO:0000313" key="1">
    <source>
        <dbReference type="EMBL" id="KAG5615892.1"/>
    </source>
</evidence>
<protein>
    <submittedName>
        <fullName evidence="1">Uncharacterized protein</fullName>
    </submittedName>
</protein>
<evidence type="ECO:0000313" key="2">
    <source>
        <dbReference type="Proteomes" id="UP000824120"/>
    </source>
</evidence>
<dbReference type="OrthoDB" id="1303396at2759"/>
<dbReference type="PANTHER" id="PTHR10492">
    <property type="match status" value="1"/>
</dbReference>
<dbReference type="PANTHER" id="PTHR10492:SF101">
    <property type="entry name" value="ATP-DEPENDENT DNA HELICASE"/>
    <property type="match status" value="1"/>
</dbReference>
<accession>A0A9J5ZV87</accession>
<comment type="caution">
    <text evidence="1">The sequence shown here is derived from an EMBL/GenBank/DDBJ whole genome shotgun (WGS) entry which is preliminary data.</text>
</comment>
<name>A0A9J5ZV87_SOLCO</name>
<gene>
    <name evidence="1" type="ORF">H5410_015716</name>
</gene>